<sequence>MCIRHIQPFPSLYCQSQFVPLQLTHPPRHVILKEIDFCPGYDVSNYLTCPRGLEELVWEILPLNQACCECESELGEGMGRLSL</sequence>
<keyword evidence="2" id="KW-1185">Reference proteome</keyword>
<protein>
    <submittedName>
        <fullName evidence="1">Uncharacterized protein</fullName>
    </submittedName>
</protein>
<evidence type="ECO:0000313" key="1">
    <source>
        <dbReference type="EMBL" id="KAF7926099.1"/>
    </source>
</evidence>
<comment type="caution">
    <text evidence="1">The sequence shown here is derived from an EMBL/GenBank/DDBJ whole genome shotgun (WGS) entry which is preliminary data.</text>
</comment>
<dbReference type="RefSeq" id="XP_038728308.1">
    <property type="nucleotide sequence ID" value="XM_038880914.1"/>
</dbReference>
<gene>
    <name evidence="1" type="ORF">EAE97_010399</name>
</gene>
<name>A0A9P5LNH8_9HELO</name>
<dbReference type="Proteomes" id="UP000710849">
    <property type="component" value="Unassembled WGS sequence"/>
</dbReference>
<dbReference type="AlphaFoldDB" id="A0A9P5LNH8"/>
<accession>A0A9P5LNH8</accession>
<organism evidence="1 2">
    <name type="scientific">Botrytis byssoidea</name>
    <dbReference type="NCBI Taxonomy" id="139641"/>
    <lineage>
        <taxon>Eukaryota</taxon>
        <taxon>Fungi</taxon>
        <taxon>Dikarya</taxon>
        <taxon>Ascomycota</taxon>
        <taxon>Pezizomycotina</taxon>
        <taxon>Leotiomycetes</taxon>
        <taxon>Helotiales</taxon>
        <taxon>Sclerotiniaceae</taxon>
        <taxon>Botrytis</taxon>
    </lineage>
</organism>
<evidence type="ECO:0000313" key="2">
    <source>
        <dbReference type="Proteomes" id="UP000710849"/>
    </source>
</evidence>
<dbReference type="GeneID" id="62153987"/>
<dbReference type="EMBL" id="RCSW01000027">
    <property type="protein sequence ID" value="KAF7926099.1"/>
    <property type="molecule type" value="Genomic_DNA"/>
</dbReference>
<reference evidence="1 2" key="1">
    <citation type="journal article" date="2020" name="Genome Biol. Evol.">
        <title>Comparative genomics of Sclerotiniaceae.</title>
        <authorList>
            <person name="Valero Jimenez C.A."/>
            <person name="Steentjes M."/>
            <person name="Scholten O.E."/>
            <person name="Van Kan J.A.L."/>
        </authorList>
    </citation>
    <scope>NUCLEOTIDE SEQUENCE [LARGE SCALE GENOMIC DNA]</scope>
    <source>
        <strain evidence="1 2">MUCL 94</strain>
    </source>
</reference>
<proteinExistence type="predicted"/>